<evidence type="ECO:0000256" key="2">
    <source>
        <dbReference type="ARBA" id="ARBA00004613"/>
    </source>
</evidence>
<comment type="subcellular location">
    <subcellularLocation>
        <location evidence="2">Secreted</location>
    </subcellularLocation>
</comment>
<dbReference type="PANTHER" id="PTHR31451">
    <property type="match status" value="1"/>
</dbReference>
<dbReference type="InterPro" id="IPR045053">
    <property type="entry name" value="MAN-like"/>
</dbReference>
<evidence type="ECO:0000256" key="5">
    <source>
        <dbReference type="ARBA" id="ARBA00022525"/>
    </source>
</evidence>
<comment type="catalytic activity">
    <reaction evidence="1">
        <text>Random hydrolysis of (1-&gt;4)-beta-D-mannosidic linkages in mannans, galactomannans and glucomannans.</text>
        <dbReference type="EC" id="3.2.1.78"/>
    </reaction>
</comment>
<keyword evidence="7" id="KW-0326">Glycosidase</keyword>
<evidence type="ECO:0000313" key="10">
    <source>
        <dbReference type="EMBL" id="KAJ8753789.1"/>
    </source>
</evidence>
<feature type="chain" id="PRO_5043328362" description="mannan endo-1,4-beta-mannosidase" evidence="8">
    <location>
        <begin position="29"/>
        <end position="471"/>
    </location>
</feature>
<comment type="caution">
    <text evidence="10">The sequence shown here is derived from an EMBL/GenBank/DDBJ whole genome shotgun (WGS) entry which is preliminary data.</text>
</comment>
<evidence type="ECO:0000256" key="7">
    <source>
        <dbReference type="ARBA" id="ARBA00023295"/>
    </source>
</evidence>
<dbReference type="SUPFAM" id="SSF51445">
    <property type="entry name" value="(Trans)glycosidases"/>
    <property type="match status" value="1"/>
</dbReference>
<name>A0AAV8SPA3_9ROSI</name>
<dbReference type="Gene3D" id="3.20.20.80">
    <property type="entry name" value="Glycosidases"/>
    <property type="match status" value="1"/>
</dbReference>
<keyword evidence="8" id="KW-0732">Signal</keyword>
<dbReference type="Pfam" id="PF26410">
    <property type="entry name" value="GH5_mannosidase"/>
    <property type="match status" value="1"/>
</dbReference>
<dbReference type="PANTHER" id="PTHR31451:SF54">
    <property type="entry name" value="MANNAN ENDO-1,4-BETA-MANNOSIDASE 6"/>
    <property type="match status" value="1"/>
</dbReference>
<dbReference type="EMBL" id="JAIWQS010000009">
    <property type="protein sequence ID" value="KAJ8753789.1"/>
    <property type="molecule type" value="Genomic_DNA"/>
</dbReference>
<dbReference type="GO" id="GO:0005576">
    <property type="term" value="C:extracellular region"/>
    <property type="evidence" value="ECO:0007669"/>
    <property type="project" value="UniProtKB-SubCell"/>
</dbReference>
<accession>A0AAV8SPA3</accession>
<dbReference type="EC" id="3.2.1.78" evidence="4"/>
<gene>
    <name evidence="10" type="ORF">K2173_000043</name>
</gene>
<keyword evidence="11" id="KW-1185">Reference proteome</keyword>
<proteinExistence type="inferred from homology"/>
<dbReference type="Proteomes" id="UP001159364">
    <property type="component" value="Linkage Group LG09"/>
</dbReference>
<dbReference type="FunFam" id="3.20.20.80:FF:000012">
    <property type="entry name" value="Mannan endo-1,4-beta-mannosidase 6"/>
    <property type="match status" value="1"/>
</dbReference>
<evidence type="ECO:0000313" key="11">
    <source>
        <dbReference type="Proteomes" id="UP001159364"/>
    </source>
</evidence>
<evidence type="ECO:0000259" key="9">
    <source>
        <dbReference type="Pfam" id="PF26410"/>
    </source>
</evidence>
<dbReference type="InterPro" id="IPR017853">
    <property type="entry name" value="GH"/>
</dbReference>
<feature type="signal peptide" evidence="8">
    <location>
        <begin position="1"/>
        <end position="28"/>
    </location>
</feature>
<protein>
    <recommendedName>
        <fullName evidence="4">mannan endo-1,4-beta-mannosidase</fullName>
        <ecNumber evidence="4">3.2.1.78</ecNumber>
    </recommendedName>
</protein>
<dbReference type="InterPro" id="IPR001547">
    <property type="entry name" value="Glyco_hydro_5"/>
</dbReference>
<sequence>MDTINKNIWLKIVCLLAVFVVTLKESKSTGVEVAGFEKLETTVEEMDNLLPNSSAKQGICESNNMEEDAWQMVGKKGNQFVVNDKPFYVNGFNTYWLMVFAADQSTRGKVTDLFQQASSVGLTVCRTWAFNDGQWRALQKSPGVYDEEVFKALDFVVSEAKKYKIRLILSLTNNWDAYGGKAQYVKWGKEAGLSLTSDDDFFSNPTLRSYYKAHVKMVLNRVNILTNITYKEDPTIFAWELMNEPRCTTDPSGDKLQSWIQDMAVYIKSMDPKHLVEIGLEGFYGPSAPDRAQFNPNSYATQVGTDFIRNHLVLGVDFASVHIYADSWVSQTISDAHIKFAKSWMEAHIEDADKYLGMPILFSEFGVSTKDPGYNTSFRDTFINTVYKSLLNSTKKGGSGAGSLLWQLFPEGTDNMDDGYAIVLSKSPSTSNIISQQSTRMAVFNSLCSWNCKWNCRKKSPSETFLYHDEL</sequence>
<evidence type="ECO:0000256" key="8">
    <source>
        <dbReference type="SAM" id="SignalP"/>
    </source>
</evidence>
<evidence type="ECO:0000256" key="6">
    <source>
        <dbReference type="ARBA" id="ARBA00022801"/>
    </source>
</evidence>
<evidence type="ECO:0000256" key="1">
    <source>
        <dbReference type="ARBA" id="ARBA00001678"/>
    </source>
</evidence>
<evidence type="ECO:0000256" key="4">
    <source>
        <dbReference type="ARBA" id="ARBA00012706"/>
    </source>
</evidence>
<keyword evidence="6" id="KW-0378">Hydrolase</keyword>
<dbReference type="GO" id="GO:0000272">
    <property type="term" value="P:polysaccharide catabolic process"/>
    <property type="evidence" value="ECO:0007669"/>
    <property type="project" value="InterPro"/>
</dbReference>
<dbReference type="AlphaFoldDB" id="A0AAV8SPA3"/>
<evidence type="ECO:0000256" key="3">
    <source>
        <dbReference type="ARBA" id="ARBA00005641"/>
    </source>
</evidence>
<keyword evidence="5" id="KW-0964">Secreted</keyword>
<dbReference type="GO" id="GO:0016985">
    <property type="term" value="F:mannan endo-1,4-beta-mannosidase activity"/>
    <property type="evidence" value="ECO:0007669"/>
    <property type="project" value="UniProtKB-EC"/>
</dbReference>
<comment type="similarity">
    <text evidence="3">Belongs to the glycosyl hydrolase 5 (cellulase A) family.</text>
</comment>
<feature type="domain" description="Glycoside hydrolase family 5" evidence="9">
    <location>
        <begin position="72"/>
        <end position="406"/>
    </location>
</feature>
<reference evidence="10 11" key="1">
    <citation type="submission" date="2021-09" db="EMBL/GenBank/DDBJ databases">
        <title>Genomic insights and catalytic innovation underlie evolution of tropane alkaloids biosynthesis.</title>
        <authorList>
            <person name="Wang Y.-J."/>
            <person name="Tian T."/>
            <person name="Huang J.-P."/>
            <person name="Huang S.-X."/>
        </authorList>
    </citation>
    <scope>NUCLEOTIDE SEQUENCE [LARGE SCALE GENOMIC DNA]</scope>
    <source>
        <strain evidence="10">KIB-2018</strain>
        <tissue evidence="10">Leaf</tissue>
    </source>
</reference>
<organism evidence="10 11">
    <name type="scientific">Erythroxylum novogranatense</name>
    <dbReference type="NCBI Taxonomy" id="1862640"/>
    <lineage>
        <taxon>Eukaryota</taxon>
        <taxon>Viridiplantae</taxon>
        <taxon>Streptophyta</taxon>
        <taxon>Embryophyta</taxon>
        <taxon>Tracheophyta</taxon>
        <taxon>Spermatophyta</taxon>
        <taxon>Magnoliopsida</taxon>
        <taxon>eudicotyledons</taxon>
        <taxon>Gunneridae</taxon>
        <taxon>Pentapetalae</taxon>
        <taxon>rosids</taxon>
        <taxon>fabids</taxon>
        <taxon>Malpighiales</taxon>
        <taxon>Erythroxylaceae</taxon>
        <taxon>Erythroxylum</taxon>
    </lineage>
</organism>